<proteinExistence type="inferred from homology"/>
<dbReference type="Proteomes" id="UP001486565">
    <property type="component" value="Chromosome"/>
</dbReference>
<evidence type="ECO:0000256" key="1">
    <source>
        <dbReference type="ARBA" id="ARBA00004496"/>
    </source>
</evidence>
<evidence type="ECO:0000256" key="9">
    <source>
        <dbReference type="ARBA" id="ARBA00023316"/>
    </source>
</evidence>
<evidence type="ECO:0000313" key="14">
    <source>
        <dbReference type="EMBL" id="WZL68788.1"/>
    </source>
</evidence>
<gene>
    <name evidence="12 14" type="primary">murA</name>
    <name evidence="14" type="ORF">QBE51_08080</name>
</gene>
<evidence type="ECO:0000256" key="11">
    <source>
        <dbReference type="ARBA" id="ARBA00047527"/>
    </source>
</evidence>
<dbReference type="InterPro" id="IPR005750">
    <property type="entry name" value="UDP_GlcNAc_COvinyl_MurA"/>
</dbReference>
<feature type="binding site" evidence="12">
    <location>
        <position position="94"/>
    </location>
    <ligand>
        <name>UDP-N-acetyl-alpha-D-glucosamine</name>
        <dbReference type="ChEBI" id="CHEBI:57705"/>
    </ligand>
</feature>
<keyword evidence="3 12" id="KW-0963">Cytoplasm</keyword>
<feature type="binding site" evidence="12">
    <location>
        <position position="306"/>
    </location>
    <ligand>
        <name>UDP-N-acetyl-alpha-D-glucosamine</name>
        <dbReference type="ChEBI" id="CHEBI:57705"/>
    </ligand>
</feature>
<dbReference type="CDD" id="cd01555">
    <property type="entry name" value="UdpNAET"/>
    <property type="match status" value="1"/>
</dbReference>
<feature type="modified residue" description="2-(S-cysteinyl)pyruvic acid O-phosphothioketal" evidence="12">
    <location>
        <position position="118"/>
    </location>
</feature>
<keyword evidence="7 12" id="KW-0573">Peptidoglycan synthesis</keyword>
<keyword evidence="6 12" id="KW-0133">Cell shape</keyword>
<comment type="function">
    <text evidence="12">Cell wall formation. Adds enolpyruvyl to UDP-N-acetylglucosamine.</text>
</comment>
<evidence type="ECO:0000256" key="6">
    <source>
        <dbReference type="ARBA" id="ARBA00022960"/>
    </source>
</evidence>
<dbReference type="InterPro" id="IPR036968">
    <property type="entry name" value="Enolpyruvate_Tfrase_sf"/>
</dbReference>
<feature type="binding site" evidence="12">
    <location>
        <position position="328"/>
    </location>
    <ligand>
        <name>UDP-N-acetyl-alpha-D-glucosamine</name>
        <dbReference type="ChEBI" id="CHEBI:57705"/>
    </ligand>
</feature>
<dbReference type="InterPro" id="IPR013792">
    <property type="entry name" value="RNA3'P_cycl/enolpyr_Trfase_a/b"/>
</dbReference>
<evidence type="ECO:0000256" key="3">
    <source>
        <dbReference type="ARBA" id="ARBA00022490"/>
    </source>
</evidence>
<evidence type="ECO:0000256" key="12">
    <source>
        <dbReference type="HAMAP-Rule" id="MF_00111"/>
    </source>
</evidence>
<accession>A0ABZ2Y0E3</accession>
<dbReference type="NCBIfam" id="TIGR01072">
    <property type="entry name" value="murA"/>
    <property type="match status" value="1"/>
</dbReference>
<keyword evidence="4 12" id="KW-0132">Cell division</keyword>
<dbReference type="SUPFAM" id="SSF55205">
    <property type="entry name" value="EPT/RTPC-like"/>
    <property type="match status" value="1"/>
</dbReference>
<reference evidence="14 15" key="1">
    <citation type="submission" date="2023-03" db="EMBL/GenBank/DDBJ databases">
        <title>Novel Species.</title>
        <authorList>
            <person name="Ma S."/>
        </authorList>
    </citation>
    <scope>NUCLEOTIDE SEQUENCE [LARGE SCALE GENOMIC DNA]</scope>
    <source>
        <strain evidence="14 15">LIND6LT2</strain>
    </source>
</reference>
<evidence type="ECO:0000256" key="7">
    <source>
        <dbReference type="ARBA" id="ARBA00022984"/>
    </source>
</evidence>
<dbReference type="Gene3D" id="3.65.10.10">
    <property type="entry name" value="Enolpyruvate transferase domain"/>
    <property type="match status" value="2"/>
</dbReference>
<evidence type="ECO:0000256" key="8">
    <source>
        <dbReference type="ARBA" id="ARBA00023306"/>
    </source>
</evidence>
<dbReference type="Pfam" id="PF00275">
    <property type="entry name" value="EPSP_synthase"/>
    <property type="match status" value="1"/>
</dbReference>
<feature type="active site" description="Proton donor" evidence="12">
    <location>
        <position position="118"/>
    </location>
</feature>
<keyword evidence="12" id="KW-0670">Pyruvate</keyword>
<dbReference type="InterPro" id="IPR001986">
    <property type="entry name" value="Enolpyruvate_Tfrase_dom"/>
</dbReference>
<dbReference type="PANTHER" id="PTHR43783:SF1">
    <property type="entry name" value="UDP-N-ACETYLGLUCOSAMINE 1-CARBOXYVINYLTRANSFERASE"/>
    <property type="match status" value="1"/>
</dbReference>
<sequence length="418" mass="44988">MAKLVVHKSPPLRGSVRISGSKNAVLPILAASLLADGKSKIGDIPNLKDVVIMQQLLQHLGVTVKWSKTKGEIELTTDHISEYEAPYDLVSQMRASFLIMGPLLARIGKAKIPLPGGCAIGSRPVDLHLKGFSALGAEIIQQNGYVEAYADKLTGTKIYLDFPSVGATENIMMAAVFAEGTTIIENAAVEPEIVDLANYLNKMGADIRGAGTDSIKINGVKKLTGTTHCVIPDRIEAGTFMIAGAITRGEVFLENVVCDHLKPIIAKLKECNVDVTETEKGIRVYGGNEIKAVDIKTLPYPGFPTDMQAPFMSLLSVAEGTSMVIETVFENRFMHVGELKRMGAQIKIESRSAIIDGVKNLTGTQVKATDLRAGAALILCALVADETTEISDIYHIERGYSEMEKKLAALGAKIEKVK</sequence>
<dbReference type="EMBL" id="CP121687">
    <property type="protein sequence ID" value="WZL68788.1"/>
    <property type="molecule type" value="Genomic_DNA"/>
</dbReference>
<keyword evidence="8 12" id="KW-0131">Cell cycle</keyword>
<dbReference type="PANTHER" id="PTHR43783">
    <property type="entry name" value="UDP-N-ACETYLGLUCOSAMINE 1-CARBOXYVINYLTRANSFERASE"/>
    <property type="match status" value="1"/>
</dbReference>
<dbReference type="EC" id="2.5.1.7" evidence="12"/>
<comment type="caution">
    <text evidence="12">Lacks conserved residue(s) required for the propagation of feature annotation.</text>
</comment>
<dbReference type="RefSeq" id="WP_341875793.1">
    <property type="nucleotide sequence ID" value="NZ_CP121687.1"/>
</dbReference>
<feature type="binding site" evidence="12">
    <location>
        <begin position="22"/>
        <end position="23"/>
    </location>
    <ligand>
        <name>phosphoenolpyruvate</name>
        <dbReference type="ChEBI" id="CHEBI:58702"/>
    </ligand>
</feature>
<evidence type="ECO:0000259" key="13">
    <source>
        <dbReference type="Pfam" id="PF00275"/>
    </source>
</evidence>
<name>A0ABZ2Y0E3_9FIRM</name>
<comment type="pathway">
    <text evidence="2 12">Cell wall biogenesis; peptidoglycan biosynthesis.</text>
</comment>
<dbReference type="GO" id="GO:0008760">
    <property type="term" value="F:UDP-N-acetylglucosamine 1-carboxyvinyltransferase activity"/>
    <property type="evidence" value="ECO:0007669"/>
    <property type="project" value="UniProtKB-EC"/>
</dbReference>
<comment type="subcellular location">
    <subcellularLocation>
        <location evidence="1 12">Cytoplasm</location>
    </subcellularLocation>
</comment>
<evidence type="ECO:0000256" key="2">
    <source>
        <dbReference type="ARBA" id="ARBA00004752"/>
    </source>
</evidence>
<evidence type="ECO:0000256" key="5">
    <source>
        <dbReference type="ARBA" id="ARBA00022679"/>
    </source>
</evidence>
<keyword evidence="5 12" id="KW-0808">Transferase</keyword>
<dbReference type="HAMAP" id="MF_00111">
    <property type="entry name" value="MurA"/>
    <property type="match status" value="1"/>
</dbReference>
<evidence type="ECO:0000313" key="15">
    <source>
        <dbReference type="Proteomes" id="UP001486565"/>
    </source>
</evidence>
<feature type="binding site" evidence="12">
    <location>
        <begin position="123"/>
        <end position="127"/>
    </location>
    <ligand>
        <name>UDP-N-acetyl-alpha-D-glucosamine</name>
        <dbReference type="ChEBI" id="CHEBI:57705"/>
    </ligand>
</feature>
<comment type="similarity">
    <text evidence="10 12">Belongs to the EPSP synthase family. MurA subfamily.</text>
</comment>
<protein>
    <recommendedName>
        <fullName evidence="12">UDP-N-acetylglucosamine 1-carboxyvinyltransferase</fullName>
        <ecNumber evidence="12">2.5.1.7</ecNumber>
    </recommendedName>
    <alternativeName>
        <fullName evidence="12">Enoylpyruvate transferase</fullName>
    </alternativeName>
    <alternativeName>
        <fullName evidence="12">UDP-N-acetylglucosamine enolpyruvyl transferase</fullName>
        <shortName evidence="12">EPT</shortName>
    </alternativeName>
</protein>
<keyword evidence="15" id="KW-1185">Reference proteome</keyword>
<organism evidence="14 15">
    <name type="scientific">Defluviitalea saccharophila</name>
    <dbReference type="NCBI Taxonomy" id="879970"/>
    <lineage>
        <taxon>Bacteria</taxon>
        <taxon>Bacillati</taxon>
        <taxon>Bacillota</taxon>
        <taxon>Clostridia</taxon>
        <taxon>Lachnospirales</taxon>
        <taxon>Defluviitaleaceae</taxon>
        <taxon>Defluviitalea</taxon>
    </lineage>
</organism>
<feature type="domain" description="Enolpyruvate transferase" evidence="13">
    <location>
        <begin position="8"/>
        <end position="407"/>
    </location>
</feature>
<dbReference type="NCBIfam" id="NF006873">
    <property type="entry name" value="PRK09369.1"/>
    <property type="match status" value="1"/>
</dbReference>
<keyword evidence="9 12" id="KW-0961">Cell wall biogenesis/degradation</keyword>
<comment type="catalytic activity">
    <reaction evidence="11 12">
        <text>phosphoenolpyruvate + UDP-N-acetyl-alpha-D-glucosamine = UDP-N-acetyl-3-O-(1-carboxyvinyl)-alpha-D-glucosamine + phosphate</text>
        <dbReference type="Rhea" id="RHEA:18681"/>
        <dbReference type="ChEBI" id="CHEBI:43474"/>
        <dbReference type="ChEBI" id="CHEBI:57705"/>
        <dbReference type="ChEBI" id="CHEBI:58702"/>
        <dbReference type="ChEBI" id="CHEBI:68483"/>
        <dbReference type="EC" id="2.5.1.7"/>
    </reaction>
</comment>
<evidence type="ECO:0000256" key="10">
    <source>
        <dbReference type="ARBA" id="ARBA00038367"/>
    </source>
</evidence>
<dbReference type="InterPro" id="IPR050068">
    <property type="entry name" value="MurA_subfamily"/>
</dbReference>
<evidence type="ECO:0000256" key="4">
    <source>
        <dbReference type="ARBA" id="ARBA00022618"/>
    </source>
</evidence>